<keyword evidence="2" id="KW-1185">Reference proteome</keyword>
<dbReference type="Proteomes" id="UP000824120">
    <property type="component" value="Chromosome 5"/>
</dbReference>
<dbReference type="EMBL" id="JACXVP010000005">
    <property type="protein sequence ID" value="KAG5605052.1"/>
    <property type="molecule type" value="Genomic_DNA"/>
</dbReference>
<evidence type="ECO:0000313" key="2">
    <source>
        <dbReference type="Proteomes" id="UP000824120"/>
    </source>
</evidence>
<protein>
    <submittedName>
        <fullName evidence="1">Uncharacterized protein</fullName>
    </submittedName>
</protein>
<comment type="caution">
    <text evidence="1">The sequence shown here is derived from an EMBL/GenBank/DDBJ whole genome shotgun (WGS) entry which is preliminary data.</text>
</comment>
<organism evidence="1 2">
    <name type="scientific">Solanum commersonii</name>
    <name type="common">Commerson's wild potato</name>
    <name type="synonym">Commerson's nightshade</name>
    <dbReference type="NCBI Taxonomy" id="4109"/>
    <lineage>
        <taxon>Eukaryota</taxon>
        <taxon>Viridiplantae</taxon>
        <taxon>Streptophyta</taxon>
        <taxon>Embryophyta</taxon>
        <taxon>Tracheophyta</taxon>
        <taxon>Spermatophyta</taxon>
        <taxon>Magnoliopsida</taxon>
        <taxon>eudicotyledons</taxon>
        <taxon>Gunneridae</taxon>
        <taxon>Pentapetalae</taxon>
        <taxon>asterids</taxon>
        <taxon>lamiids</taxon>
        <taxon>Solanales</taxon>
        <taxon>Solanaceae</taxon>
        <taxon>Solanoideae</taxon>
        <taxon>Solaneae</taxon>
        <taxon>Solanum</taxon>
    </lineage>
</organism>
<evidence type="ECO:0000313" key="1">
    <source>
        <dbReference type="EMBL" id="KAG5605052.1"/>
    </source>
</evidence>
<dbReference type="OrthoDB" id="1001386at2759"/>
<sequence length="67" mass="7557">MICVGSGRGGSAYPREPNVKGIILSPRITGQLWRLFLNLRGMNSREHAWEDYRNLNKLGTGWVVGQE</sequence>
<dbReference type="AlphaFoldDB" id="A0A9J5Z0Z9"/>
<gene>
    <name evidence="1" type="ORF">H5410_026544</name>
</gene>
<proteinExistence type="predicted"/>
<reference evidence="1 2" key="1">
    <citation type="submission" date="2020-09" db="EMBL/GenBank/DDBJ databases">
        <title>De no assembly of potato wild relative species, Solanum commersonii.</title>
        <authorList>
            <person name="Cho K."/>
        </authorList>
    </citation>
    <scope>NUCLEOTIDE SEQUENCE [LARGE SCALE GENOMIC DNA]</scope>
    <source>
        <strain evidence="1">LZ3.2</strain>
        <tissue evidence="1">Leaf</tissue>
    </source>
</reference>
<name>A0A9J5Z0Z9_SOLCO</name>
<accession>A0A9J5Z0Z9</accession>